<feature type="domain" description="Phosphoadenosine phosphosulphate reductase" evidence="16">
    <location>
        <begin position="37"/>
        <end position="211"/>
    </location>
</feature>
<dbReference type="InterPro" id="IPR014729">
    <property type="entry name" value="Rossmann-like_a/b/a_fold"/>
</dbReference>
<evidence type="ECO:0000313" key="17">
    <source>
        <dbReference type="EMBL" id="NJA89904.1"/>
    </source>
</evidence>
<reference evidence="18" key="1">
    <citation type="submission" date="2020-03" db="EMBL/GenBank/DDBJ databases">
        <title>Whole-genome sequence of the purple nonsulfur bacterium Rhodocyclus tenuis DSM112.</title>
        <authorList>
            <person name="Kyndt J.A."/>
            <person name="Meyer T.E."/>
        </authorList>
    </citation>
    <scope>NUCLEOTIDE SEQUENCE [LARGE SCALE GENOMIC DNA]</scope>
    <source>
        <strain evidence="18">DSM 112</strain>
    </source>
</reference>
<evidence type="ECO:0000256" key="5">
    <source>
        <dbReference type="ARBA" id="ARBA00023004"/>
    </source>
</evidence>
<keyword evidence="18" id="KW-1185">Reference proteome</keyword>
<feature type="binding site" evidence="14">
    <location>
        <position position="208"/>
    </location>
    <ligand>
        <name>[4Fe-4S] cluster</name>
        <dbReference type="ChEBI" id="CHEBI:49883"/>
    </ligand>
</feature>
<dbReference type="InterPro" id="IPR002500">
    <property type="entry name" value="PAPS_reduct_dom"/>
</dbReference>
<dbReference type="InterPro" id="IPR004511">
    <property type="entry name" value="PAPS/APS_Rdtase"/>
</dbReference>
<dbReference type="EMBL" id="JAATWB010000009">
    <property type="protein sequence ID" value="NJA89904.1"/>
    <property type="molecule type" value="Genomic_DNA"/>
</dbReference>
<evidence type="ECO:0000256" key="7">
    <source>
        <dbReference type="ARBA" id="ARBA00024298"/>
    </source>
</evidence>
<feature type="binding site" evidence="14">
    <location>
        <position position="123"/>
    </location>
    <ligand>
        <name>[4Fe-4S] cluster</name>
        <dbReference type="ChEBI" id="CHEBI:49883"/>
    </ligand>
</feature>
<organism evidence="17 18">
    <name type="scientific">Rhodocyclus gracilis</name>
    <dbReference type="NCBI Taxonomy" id="2929842"/>
    <lineage>
        <taxon>Bacteria</taxon>
        <taxon>Pseudomonadati</taxon>
        <taxon>Pseudomonadota</taxon>
        <taxon>Betaproteobacteria</taxon>
        <taxon>Rhodocyclales</taxon>
        <taxon>Rhodocyclaceae</taxon>
        <taxon>Rhodocyclus</taxon>
    </lineage>
</organism>
<gene>
    <name evidence="14" type="primary">cysH</name>
    <name evidence="17" type="ORF">HCX48_11820</name>
</gene>
<evidence type="ECO:0000256" key="1">
    <source>
        <dbReference type="ARBA" id="ARBA00009732"/>
    </source>
</evidence>
<comment type="subcellular location">
    <subcellularLocation>
        <location evidence="14">Cytoplasm</location>
    </subcellularLocation>
</comment>
<evidence type="ECO:0000256" key="14">
    <source>
        <dbReference type="HAMAP-Rule" id="MF_00063"/>
    </source>
</evidence>
<dbReference type="RefSeq" id="WP_167682450.1">
    <property type="nucleotide sequence ID" value="NZ_JAATWB010000009.1"/>
</dbReference>
<keyword evidence="5 14" id="KW-0408">Iron</keyword>
<evidence type="ECO:0000256" key="10">
    <source>
        <dbReference type="ARBA" id="ARBA00029514"/>
    </source>
</evidence>
<dbReference type="PANTHER" id="PTHR46482">
    <property type="entry name" value="5'-ADENYLYLSULFATE REDUCTASE 3, CHLOROPLASTIC"/>
    <property type="match status" value="1"/>
</dbReference>
<dbReference type="GO" id="GO:0004604">
    <property type="term" value="F:phosphoadenylyl-sulfate reductase (thioredoxin) activity"/>
    <property type="evidence" value="ECO:0007669"/>
    <property type="project" value="UniProtKB-EC"/>
</dbReference>
<name>A0ABX0WJY8_9RHOO</name>
<comment type="caution">
    <text evidence="17">The sequence shown here is derived from an EMBL/GenBank/DDBJ whole genome shotgun (WGS) entry which is preliminary data.</text>
</comment>
<dbReference type="CDD" id="cd23945">
    <property type="entry name" value="PAPS_reductase"/>
    <property type="match status" value="1"/>
</dbReference>
<dbReference type="Pfam" id="PF01507">
    <property type="entry name" value="PAPS_reduct"/>
    <property type="match status" value="1"/>
</dbReference>
<dbReference type="HAMAP" id="MF_00063">
    <property type="entry name" value="CysH"/>
    <property type="match status" value="1"/>
</dbReference>
<comment type="function">
    <text evidence="7 14">Catalyzes the formation of sulfite from adenosine 5'-phosphosulfate (APS) using thioredoxin as an electron donor.</text>
</comment>
<keyword evidence="6 14" id="KW-0411">Iron-sulfur</keyword>
<dbReference type="SUPFAM" id="SSF52402">
    <property type="entry name" value="Adenine nucleotide alpha hydrolases-like"/>
    <property type="match status" value="1"/>
</dbReference>
<dbReference type="PANTHER" id="PTHR46482:SF9">
    <property type="entry name" value="5'-ADENYLYLSULFATE REDUCTASE 1, CHLOROPLASTIC"/>
    <property type="match status" value="1"/>
</dbReference>
<keyword evidence="4 14" id="KW-0560">Oxidoreductase</keyword>
<feature type="region of interest" description="Disordered" evidence="15">
    <location>
        <begin position="235"/>
        <end position="261"/>
    </location>
</feature>
<feature type="compositionally biased region" description="Low complexity" evidence="15">
    <location>
        <begin position="241"/>
        <end position="253"/>
    </location>
</feature>
<feature type="active site" description="Nucleophile; cysteine thiosulfonate intermediate" evidence="14">
    <location>
        <position position="233"/>
    </location>
</feature>
<protein>
    <recommendedName>
        <fullName evidence="10 14">Adenosine 5'-phosphosulfate reductase</fullName>
        <shortName evidence="14">APS reductase</shortName>
        <ecNumber evidence="9 14">1.8.4.10</ecNumber>
    </recommendedName>
    <alternativeName>
        <fullName evidence="12 14">5'-adenylylsulfate reductase</fullName>
    </alternativeName>
    <alternativeName>
        <fullName evidence="11 14">Thioredoxin-dependent 5'-adenylylsulfate reductase</fullName>
    </alternativeName>
</protein>
<evidence type="ECO:0000313" key="18">
    <source>
        <dbReference type="Proteomes" id="UP000720344"/>
    </source>
</evidence>
<evidence type="ECO:0000256" key="11">
    <source>
        <dbReference type="ARBA" id="ARBA00030894"/>
    </source>
</evidence>
<evidence type="ECO:0000256" key="6">
    <source>
        <dbReference type="ARBA" id="ARBA00023014"/>
    </source>
</evidence>
<evidence type="ECO:0000256" key="12">
    <source>
        <dbReference type="ARBA" id="ARBA00032041"/>
    </source>
</evidence>
<evidence type="ECO:0000256" key="13">
    <source>
        <dbReference type="ARBA" id="ARBA00048441"/>
    </source>
</evidence>
<evidence type="ECO:0000256" key="15">
    <source>
        <dbReference type="SAM" id="MobiDB-lite"/>
    </source>
</evidence>
<proteinExistence type="inferred from homology"/>
<dbReference type="Proteomes" id="UP000720344">
    <property type="component" value="Unassembled WGS sequence"/>
</dbReference>
<dbReference type="NCBIfam" id="TIGR02055">
    <property type="entry name" value="APS_reductase"/>
    <property type="match status" value="1"/>
</dbReference>
<evidence type="ECO:0000256" key="8">
    <source>
        <dbReference type="ARBA" id="ARBA00024327"/>
    </source>
</evidence>
<sequence>MKRADPSGDAALLARIAERADEATAFLRRITDEFPAVAFASSLGVEDMLLTDLIARARLPITIFTLDTGRLPEETYALMATQRQHYGLPLQVYFPEHVALEAWVGEHGVNAFYDSVEQRRQCCRLRKVEPLGRALAGQQAWITGQRAEQSVTRAGLPLREHDAVHGIAKFNPLAEWSEREVWAYVDTHHVPYNALHDRFFPSIGCAPCTRAITPGEDVRAGRWWWENAEARECGLHPGQHADASSASAPVSSPIREGKAPQ</sequence>
<feature type="binding site" evidence="14">
    <location>
        <position position="205"/>
    </location>
    <ligand>
        <name>[4Fe-4S] cluster</name>
        <dbReference type="ChEBI" id="CHEBI:49883"/>
    </ligand>
</feature>
<evidence type="ECO:0000256" key="4">
    <source>
        <dbReference type="ARBA" id="ARBA00023002"/>
    </source>
</evidence>
<feature type="binding site" evidence="14">
    <location>
        <position position="122"/>
    </location>
    <ligand>
        <name>[4Fe-4S] cluster</name>
        <dbReference type="ChEBI" id="CHEBI:49883"/>
    </ligand>
</feature>
<accession>A0ABX0WJY8</accession>
<evidence type="ECO:0000256" key="3">
    <source>
        <dbReference type="ARBA" id="ARBA00022723"/>
    </source>
</evidence>
<comment type="catalytic activity">
    <reaction evidence="13 14">
        <text>[thioredoxin]-disulfide + sulfite + AMP + 2 H(+) = adenosine 5'-phosphosulfate + [thioredoxin]-dithiol</text>
        <dbReference type="Rhea" id="RHEA:21976"/>
        <dbReference type="Rhea" id="RHEA-COMP:10698"/>
        <dbReference type="Rhea" id="RHEA-COMP:10700"/>
        <dbReference type="ChEBI" id="CHEBI:15378"/>
        <dbReference type="ChEBI" id="CHEBI:17359"/>
        <dbReference type="ChEBI" id="CHEBI:29950"/>
        <dbReference type="ChEBI" id="CHEBI:50058"/>
        <dbReference type="ChEBI" id="CHEBI:58243"/>
        <dbReference type="ChEBI" id="CHEBI:456215"/>
        <dbReference type="EC" id="1.8.4.10"/>
    </reaction>
</comment>
<keyword evidence="3 14" id="KW-0479">Metal-binding</keyword>
<evidence type="ECO:0000256" key="9">
    <source>
        <dbReference type="ARBA" id="ARBA00024386"/>
    </source>
</evidence>
<comment type="cofactor">
    <cofactor evidence="14">
        <name>[4Fe-4S] cluster</name>
        <dbReference type="ChEBI" id="CHEBI:49883"/>
    </cofactor>
    <text evidence="14">Binds 1 [4Fe-4S] cluster per subunit.</text>
</comment>
<dbReference type="EC" id="1.8.4.10" evidence="9 14"/>
<comment type="similarity">
    <text evidence="1 14">Belongs to the PAPS reductase family. CysH subfamily.</text>
</comment>
<dbReference type="Gene3D" id="3.40.50.620">
    <property type="entry name" value="HUPs"/>
    <property type="match status" value="1"/>
</dbReference>
<dbReference type="NCBIfam" id="NF002537">
    <property type="entry name" value="PRK02090.1"/>
    <property type="match status" value="1"/>
</dbReference>
<keyword evidence="2 14" id="KW-0963">Cytoplasm</keyword>
<evidence type="ECO:0000256" key="2">
    <source>
        <dbReference type="ARBA" id="ARBA00022490"/>
    </source>
</evidence>
<comment type="pathway">
    <text evidence="8 14">Sulfur metabolism; hydrogen sulfide biosynthesis; sulfite from sulfate.</text>
</comment>
<dbReference type="InterPro" id="IPR011798">
    <property type="entry name" value="APS_reductase"/>
</dbReference>
<dbReference type="PIRSF" id="PIRSF000857">
    <property type="entry name" value="PAPS_reductase"/>
    <property type="match status" value="1"/>
</dbReference>
<evidence type="ECO:0000259" key="16">
    <source>
        <dbReference type="Pfam" id="PF01507"/>
    </source>
</evidence>